<protein>
    <submittedName>
        <fullName evidence="2">Uncharacterized protein</fullName>
    </submittedName>
</protein>
<dbReference type="Proteomes" id="UP000008064">
    <property type="component" value="Unassembled WGS sequence"/>
</dbReference>
<dbReference type="AlphaFoldDB" id="F8P534"/>
<proteinExistence type="predicted"/>
<dbReference type="EMBL" id="GL945438">
    <property type="protein sequence ID" value="EGO21721.1"/>
    <property type="molecule type" value="Genomic_DNA"/>
</dbReference>
<reference evidence="2" key="1">
    <citation type="submission" date="2011-04" db="EMBL/GenBank/DDBJ databases">
        <title>Evolution of plant cell wall degrading machinery underlies the functional diversity of forest fungi.</title>
        <authorList>
            <consortium name="US DOE Joint Genome Institute (JGI-PGF)"/>
            <person name="Eastwood D.C."/>
            <person name="Floudas D."/>
            <person name="Binder M."/>
            <person name="Majcherczyk A."/>
            <person name="Schneider P."/>
            <person name="Aerts A."/>
            <person name="Asiegbu F.O."/>
            <person name="Baker S.E."/>
            <person name="Barry K."/>
            <person name="Bendiksby M."/>
            <person name="Blumentritt M."/>
            <person name="Coutinho P.M."/>
            <person name="Cullen D."/>
            <person name="Cullen D."/>
            <person name="Gathman A."/>
            <person name="Goodell B."/>
            <person name="Henrissat B."/>
            <person name="Ihrmark K."/>
            <person name="Kauserud H."/>
            <person name="Kohler A."/>
            <person name="LaButti K."/>
            <person name="Lapidus A."/>
            <person name="Lavin J.L."/>
            <person name="Lee Y.-H."/>
            <person name="Lindquist E."/>
            <person name="Lilly W."/>
            <person name="Lucas S."/>
            <person name="Morin E."/>
            <person name="Murat C."/>
            <person name="Oguiza J.A."/>
            <person name="Park J."/>
            <person name="Pisabarro A.G."/>
            <person name="Riley R."/>
            <person name="Rosling A."/>
            <person name="Salamov A."/>
            <person name="Schmidt O."/>
            <person name="Schmutz J."/>
            <person name="Skrede I."/>
            <person name="Stenlid J."/>
            <person name="Wiebenga A."/>
            <person name="Xie X."/>
            <person name="Kues U."/>
            <person name="Hibbett D.S."/>
            <person name="Hoffmeister D."/>
            <person name="Hogberg N."/>
            <person name="Martin F."/>
            <person name="Grigoriev I.V."/>
            <person name="Watkinson S.C."/>
        </authorList>
    </citation>
    <scope>NUCLEOTIDE SEQUENCE</scope>
    <source>
        <strain evidence="2">S7.9</strain>
    </source>
</reference>
<dbReference type="HOGENOM" id="CLU_2110458_0_0_1"/>
<dbReference type="GeneID" id="18820488"/>
<evidence type="ECO:0000256" key="1">
    <source>
        <dbReference type="SAM" id="MobiDB-lite"/>
    </source>
</evidence>
<evidence type="ECO:0000313" key="2">
    <source>
        <dbReference type="EMBL" id="EGO21721.1"/>
    </source>
</evidence>
<accession>F8P534</accession>
<organism>
    <name type="scientific">Serpula lacrymans var. lacrymans (strain S7.9)</name>
    <name type="common">Dry rot fungus</name>
    <dbReference type="NCBI Taxonomy" id="578457"/>
    <lineage>
        <taxon>Eukaryota</taxon>
        <taxon>Fungi</taxon>
        <taxon>Dikarya</taxon>
        <taxon>Basidiomycota</taxon>
        <taxon>Agaricomycotina</taxon>
        <taxon>Agaricomycetes</taxon>
        <taxon>Agaricomycetidae</taxon>
        <taxon>Boletales</taxon>
        <taxon>Coniophorineae</taxon>
        <taxon>Serpulaceae</taxon>
        <taxon>Serpula</taxon>
    </lineage>
</organism>
<sequence length="115" mass="13171">MLLSPAFTSTFAFVGGALTTLHVILQEVCGRHLWLNNPFRSSSSEDQRMETPEIEQEWNGSVAHRWFKYRDQSPSDGVLAFSLNPSTGTHRGHKVRRPNCDNDEQRNLSQPLQRF</sequence>
<dbReference type="RefSeq" id="XP_007321507.1">
    <property type="nucleotide sequence ID" value="XM_007321445.1"/>
</dbReference>
<gene>
    <name evidence="2" type="ORF">SERLADRAFT_474510</name>
</gene>
<feature type="region of interest" description="Disordered" evidence="1">
    <location>
        <begin position="78"/>
        <end position="115"/>
    </location>
</feature>
<dbReference type="KEGG" id="sla:SERLADRAFT_474510"/>
<name>F8P534_SERL9</name>